<evidence type="ECO:0000313" key="4">
    <source>
        <dbReference type="Proteomes" id="UP000464624"/>
    </source>
</evidence>
<feature type="compositionally biased region" description="Gly residues" evidence="1">
    <location>
        <begin position="213"/>
        <end position="228"/>
    </location>
</feature>
<dbReference type="RefSeq" id="WP_003922826.1">
    <property type="nucleotide sequence ID" value="NZ_AP022314.1"/>
</dbReference>
<feature type="compositionally biased region" description="Low complexity" evidence="1">
    <location>
        <begin position="15"/>
        <end position="25"/>
    </location>
</feature>
<feature type="compositionally biased region" description="Low complexity" evidence="1">
    <location>
        <begin position="286"/>
        <end position="306"/>
    </location>
</feature>
<organism evidence="3 4">
    <name type="scientific">Mycobacterium xenopi</name>
    <dbReference type="NCBI Taxonomy" id="1789"/>
    <lineage>
        <taxon>Bacteria</taxon>
        <taxon>Bacillati</taxon>
        <taxon>Actinomycetota</taxon>
        <taxon>Actinomycetes</taxon>
        <taxon>Mycobacteriales</taxon>
        <taxon>Mycobacteriaceae</taxon>
        <taxon>Mycobacterium</taxon>
    </lineage>
</organism>
<dbReference type="AlphaFoldDB" id="A0AAD1GYD5"/>
<feature type="compositionally biased region" description="Low complexity" evidence="1">
    <location>
        <begin position="230"/>
        <end position="247"/>
    </location>
</feature>
<reference evidence="3 4" key="1">
    <citation type="submission" date="2019-12" db="EMBL/GenBank/DDBJ databases">
        <title>Complete genome sequence of Mycolicibacterium xenopi str. JCM15661T.</title>
        <authorList>
            <person name="Yoshida M."/>
            <person name="Fukano H."/>
            <person name="Asakura T."/>
            <person name="Hoshino Y."/>
        </authorList>
    </citation>
    <scope>NUCLEOTIDE SEQUENCE [LARGE SCALE GENOMIC DNA]</scope>
    <source>
        <strain evidence="3 4">JCM 15661T</strain>
    </source>
</reference>
<dbReference type="InterPro" id="IPR035166">
    <property type="entry name" value="DUF5336"/>
</dbReference>
<accession>A0AAD1GYD5</accession>
<evidence type="ECO:0000256" key="2">
    <source>
        <dbReference type="SAM" id="Phobius"/>
    </source>
</evidence>
<feature type="compositionally biased region" description="Low complexity" evidence="1">
    <location>
        <begin position="191"/>
        <end position="212"/>
    </location>
</feature>
<keyword evidence="2" id="KW-1133">Transmembrane helix</keyword>
<evidence type="ECO:0000313" key="3">
    <source>
        <dbReference type="EMBL" id="BBU21468.1"/>
    </source>
</evidence>
<proteinExistence type="predicted"/>
<name>A0AAD1GYD5_MYCXE</name>
<feature type="compositionally biased region" description="Gly residues" evidence="1">
    <location>
        <begin position="265"/>
        <end position="285"/>
    </location>
</feature>
<dbReference type="Proteomes" id="UP000464624">
    <property type="component" value="Chromosome"/>
</dbReference>
<feature type="transmembrane region" description="Helical" evidence="2">
    <location>
        <begin position="104"/>
        <end position="123"/>
    </location>
</feature>
<dbReference type="KEGG" id="mxe:MYXE_12570"/>
<sequence>MTYSPGSPGYPPAQSPGSYGGSPQSFAKSDDGASKLQLYLTVAVVALGLAAYLASFGPMFTISADLGPSGSDLSGGGGGLAIVAALLAALLAAVGLLPKAKNYTAVVGAVAVVGALLAISQALSRPSGFSIGWALWFVLACTVAQAIVAVGALLLDAGVVTPPAPRPRYDQYAQYGQYGTQPGGYYGQAGGQQHAPFQHHGQQPSPQPSGYGSQYGGYSGPSTGGFGAVGHQQGAQTGPQQQSSQQGPPTPPTGFPSYGQPPSGSGQGAQGHGQGNSGNQGGTGQGQQQSQGQQQGQGQQPQSPSSPSGPPPS</sequence>
<feature type="transmembrane region" description="Helical" evidence="2">
    <location>
        <begin position="38"/>
        <end position="57"/>
    </location>
</feature>
<dbReference type="EMBL" id="AP022314">
    <property type="protein sequence ID" value="BBU21468.1"/>
    <property type="molecule type" value="Genomic_DNA"/>
</dbReference>
<feature type="region of interest" description="Disordered" evidence="1">
    <location>
        <begin position="184"/>
        <end position="313"/>
    </location>
</feature>
<dbReference type="Pfam" id="PF17270">
    <property type="entry name" value="DUF5336"/>
    <property type="match status" value="1"/>
</dbReference>
<keyword evidence="2" id="KW-0472">Membrane</keyword>
<feature type="region of interest" description="Disordered" evidence="1">
    <location>
        <begin position="1"/>
        <end position="26"/>
    </location>
</feature>
<evidence type="ECO:0008006" key="5">
    <source>
        <dbReference type="Google" id="ProtNLM"/>
    </source>
</evidence>
<keyword evidence="2" id="KW-0812">Transmembrane</keyword>
<evidence type="ECO:0000256" key="1">
    <source>
        <dbReference type="SAM" id="MobiDB-lite"/>
    </source>
</evidence>
<gene>
    <name evidence="3" type="ORF">MYXE_12570</name>
</gene>
<feature type="transmembrane region" description="Helical" evidence="2">
    <location>
        <begin position="135"/>
        <end position="159"/>
    </location>
</feature>
<feature type="transmembrane region" description="Helical" evidence="2">
    <location>
        <begin position="77"/>
        <end position="97"/>
    </location>
</feature>
<feature type="compositionally biased region" description="Low complexity" evidence="1">
    <location>
        <begin position="255"/>
        <end position="264"/>
    </location>
</feature>
<protein>
    <recommendedName>
        <fullName evidence="5">Transmembrane protein</fullName>
    </recommendedName>
</protein>